<reference evidence="13 14" key="1">
    <citation type="submission" date="2017-12" db="EMBL/GenBank/DDBJ databases">
        <title>Genomes of bacteria within cyanobacterial aggregates.</title>
        <authorList>
            <person name="Cai H."/>
        </authorList>
    </citation>
    <scope>NUCLEOTIDE SEQUENCE [LARGE SCALE GENOMIC DNA]</scope>
    <source>
        <strain evidence="13 14">TH16</strain>
    </source>
</reference>
<keyword evidence="8" id="KW-0249">Electron transport</keyword>
<keyword evidence="11" id="KW-0472">Membrane</keyword>
<dbReference type="Gene3D" id="1.20.950.20">
    <property type="entry name" value="Transmembrane di-heme cytochromes, Chain C"/>
    <property type="match status" value="1"/>
</dbReference>
<proteinExistence type="inferred from homology"/>
<keyword evidence="4" id="KW-1003">Cell membrane</keyword>
<evidence type="ECO:0000256" key="8">
    <source>
        <dbReference type="ARBA" id="ARBA00022982"/>
    </source>
</evidence>
<dbReference type="InterPro" id="IPR016174">
    <property type="entry name" value="Di-haem_cyt_TM"/>
</dbReference>
<protein>
    <submittedName>
        <fullName evidence="13">Uncharacterized protein</fullName>
    </submittedName>
</protein>
<organism evidence="13 14">
    <name type="scientific">Niveispirillum cyanobacteriorum</name>
    <dbReference type="NCBI Taxonomy" id="1612173"/>
    <lineage>
        <taxon>Bacteria</taxon>
        <taxon>Pseudomonadati</taxon>
        <taxon>Pseudomonadota</taxon>
        <taxon>Alphaproteobacteria</taxon>
        <taxon>Rhodospirillales</taxon>
        <taxon>Azospirillaceae</taxon>
        <taxon>Niveispirillum</taxon>
    </lineage>
</organism>
<keyword evidence="14" id="KW-1185">Reference proteome</keyword>
<dbReference type="PANTHER" id="PTHR30529:SF1">
    <property type="entry name" value="CYTOCHROME B561 HOMOLOG 2"/>
    <property type="match status" value="1"/>
</dbReference>
<evidence type="ECO:0000256" key="6">
    <source>
        <dbReference type="ARBA" id="ARBA00022692"/>
    </source>
</evidence>
<dbReference type="AlphaFoldDB" id="A0A2K9NDL2"/>
<evidence type="ECO:0000256" key="12">
    <source>
        <dbReference type="ARBA" id="ARBA00037975"/>
    </source>
</evidence>
<evidence type="ECO:0000256" key="7">
    <source>
        <dbReference type="ARBA" id="ARBA00022723"/>
    </source>
</evidence>
<evidence type="ECO:0000256" key="3">
    <source>
        <dbReference type="ARBA" id="ARBA00022448"/>
    </source>
</evidence>
<keyword evidence="6" id="KW-0812">Transmembrane</keyword>
<keyword evidence="3" id="KW-0813">Transport</keyword>
<sequence length="187" mass="21180">MAARNTHRAWGWVTKLLHWVMAVLIIGTSILVLHVNDSTWWFKSSAPVFLEYIHWHKAFGLIALVLLLIRMVWRWRGGPAPVLPDASPAEEKAALWAHRSLYILMLVVPLSGWVASSAFGSPTKFWGLFTVPGIIPTNKPLVGPAYWTHFILSWTLLSLVGFHVVAAFWHHLVRKDGVLRGMWFGRG</sequence>
<dbReference type="RefSeq" id="WP_102112786.1">
    <property type="nucleotide sequence ID" value="NZ_BMGN01000014.1"/>
</dbReference>
<dbReference type="GO" id="GO:0009055">
    <property type="term" value="F:electron transfer activity"/>
    <property type="evidence" value="ECO:0007669"/>
    <property type="project" value="InterPro"/>
</dbReference>
<dbReference type="SUPFAM" id="SSF81342">
    <property type="entry name" value="Transmembrane di-heme cytochromes"/>
    <property type="match status" value="1"/>
</dbReference>
<dbReference type="OrthoDB" id="1247465at2"/>
<evidence type="ECO:0000313" key="14">
    <source>
        <dbReference type="Proteomes" id="UP000234752"/>
    </source>
</evidence>
<dbReference type="GO" id="GO:0020037">
    <property type="term" value="F:heme binding"/>
    <property type="evidence" value="ECO:0007669"/>
    <property type="project" value="TreeGrafter"/>
</dbReference>
<accession>A0A2K9NDL2</accession>
<comment type="subcellular location">
    <subcellularLocation>
        <location evidence="2">Cell membrane</location>
        <topology evidence="2">Multi-pass membrane protein</topology>
    </subcellularLocation>
</comment>
<keyword evidence="10" id="KW-0408">Iron</keyword>
<evidence type="ECO:0000313" key="13">
    <source>
        <dbReference type="EMBL" id="AUN31177.1"/>
    </source>
</evidence>
<dbReference type="KEGG" id="ncb:C0V82_13755"/>
<name>A0A2K9NDL2_9PROT</name>
<dbReference type="InterPro" id="IPR052168">
    <property type="entry name" value="Cytochrome_b561_oxidase"/>
</dbReference>
<evidence type="ECO:0000256" key="5">
    <source>
        <dbReference type="ARBA" id="ARBA00022617"/>
    </source>
</evidence>
<evidence type="ECO:0000256" key="1">
    <source>
        <dbReference type="ARBA" id="ARBA00001970"/>
    </source>
</evidence>
<comment type="cofactor">
    <cofactor evidence="1">
        <name>heme b</name>
        <dbReference type="ChEBI" id="CHEBI:60344"/>
    </cofactor>
</comment>
<keyword evidence="9" id="KW-1133">Transmembrane helix</keyword>
<evidence type="ECO:0000256" key="10">
    <source>
        <dbReference type="ARBA" id="ARBA00023004"/>
    </source>
</evidence>
<dbReference type="Proteomes" id="UP000234752">
    <property type="component" value="Chromosome eg_1"/>
</dbReference>
<evidence type="ECO:0000256" key="11">
    <source>
        <dbReference type="ARBA" id="ARBA00023136"/>
    </source>
</evidence>
<dbReference type="GO" id="GO:0046872">
    <property type="term" value="F:metal ion binding"/>
    <property type="evidence" value="ECO:0007669"/>
    <property type="project" value="UniProtKB-KW"/>
</dbReference>
<dbReference type="PANTHER" id="PTHR30529">
    <property type="entry name" value="CYTOCHROME B561"/>
    <property type="match status" value="1"/>
</dbReference>
<dbReference type="Pfam" id="PF01292">
    <property type="entry name" value="Ni_hydr_CYTB"/>
    <property type="match status" value="1"/>
</dbReference>
<comment type="similarity">
    <text evidence="12">Belongs to the cytochrome b561 family.</text>
</comment>
<keyword evidence="5" id="KW-0349">Heme</keyword>
<gene>
    <name evidence="13" type="ORF">C0V82_13755</name>
</gene>
<dbReference type="InterPro" id="IPR011577">
    <property type="entry name" value="Cyt_b561_bac/Ni-Hgenase"/>
</dbReference>
<evidence type="ECO:0000256" key="4">
    <source>
        <dbReference type="ARBA" id="ARBA00022475"/>
    </source>
</evidence>
<evidence type="ECO:0000256" key="2">
    <source>
        <dbReference type="ARBA" id="ARBA00004651"/>
    </source>
</evidence>
<dbReference type="GO" id="GO:0005886">
    <property type="term" value="C:plasma membrane"/>
    <property type="evidence" value="ECO:0007669"/>
    <property type="project" value="UniProtKB-SubCell"/>
</dbReference>
<dbReference type="EMBL" id="CP025611">
    <property type="protein sequence ID" value="AUN31177.1"/>
    <property type="molecule type" value="Genomic_DNA"/>
</dbReference>
<keyword evidence="7" id="KW-0479">Metal-binding</keyword>
<dbReference type="GO" id="GO:0022904">
    <property type="term" value="P:respiratory electron transport chain"/>
    <property type="evidence" value="ECO:0007669"/>
    <property type="project" value="InterPro"/>
</dbReference>
<evidence type="ECO:0000256" key="9">
    <source>
        <dbReference type="ARBA" id="ARBA00022989"/>
    </source>
</evidence>